<dbReference type="RefSeq" id="WP_342077817.1">
    <property type="nucleotide sequence ID" value="NZ_CP151767.2"/>
</dbReference>
<dbReference type="KEGG" id="yrh:AABB31_06460"/>
<name>A0AAN0MEY3_9RHOB</name>
<dbReference type="Gene3D" id="3.40.190.10">
    <property type="entry name" value="Periplasmic binding protein-like II"/>
    <property type="match status" value="1"/>
</dbReference>
<comment type="similarity">
    <text evidence="2">Belongs to the bacterial solute-binding protein 5 family.</text>
</comment>
<gene>
    <name evidence="5" type="ORF">AABB31_06460</name>
</gene>
<protein>
    <submittedName>
        <fullName evidence="5">ABC transporter substrate-binding protein</fullName>
    </submittedName>
</protein>
<evidence type="ECO:0000256" key="2">
    <source>
        <dbReference type="ARBA" id="ARBA00005695"/>
    </source>
</evidence>
<dbReference type="GO" id="GO:1904680">
    <property type="term" value="F:peptide transmembrane transporter activity"/>
    <property type="evidence" value="ECO:0007669"/>
    <property type="project" value="TreeGrafter"/>
</dbReference>
<feature type="signal peptide" evidence="3">
    <location>
        <begin position="1"/>
        <end position="30"/>
    </location>
</feature>
<dbReference type="GO" id="GO:0015833">
    <property type="term" value="P:peptide transport"/>
    <property type="evidence" value="ECO:0007669"/>
    <property type="project" value="TreeGrafter"/>
</dbReference>
<reference evidence="5 6" key="2">
    <citation type="submission" date="2024-08" db="EMBL/GenBank/DDBJ databases">
        <title>Phylogenomic analyses of a clade within the roseobacter group suggest taxonomic reassignments of species of the genera Aestuariivita, Citreicella, Loktanella, Nautella, Pelagibaca, Ruegeria, Thalassobius, Thiobacimonas and Tropicibacter, and the proposal o.</title>
        <authorList>
            <person name="Jeon C.O."/>
        </authorList>
    </citation>
    <scope>NUCLEOTIDE SEQUENCE [LARGE SCALE GENOMIC DNA]</scope>
    <source>
        <strain evidence="5 6">SS1-5</strain>
    </source>
</reference>
<evidence type="ECO:0000313" key="5">
    <source>
        <dbReference type="EMBL" id="WZU68528.1"/>
    </source>
</evidence>
<reference evidence="6" key="1">
    <citation type="submission" date="2024-04" db="EMBL/GenBank/DDBJ databases">
        <title>Phylogenomic analyses of a clade within the roseobacter group suggest taxonomic reassignments of species of the genera Aestuariivita, Citreicella, Loktanella, Nautella, Pelagibaca, Ruegeria, Thalassobius, Thiobacimonas and Tropicibacter, and the proposal o.</title>
        <authorList>
            <person name="Jeon C.O."/>
        </authorList>
    </citation>
    <scope>NUCLEOTIDE SEQUENCE [LARGE SCALE GENOMIC DNA]</scope>
    <source>
        <strain evidence="6">SS1-5</strain>
    </source>
</reference>
<dbReference type="PANTHER" id="PTHR30290">
    <property type="entry name" value="PERIPLASMIC BINDING COMPONENT OF ABC TRANSPORTER"/>
    <property type="match status" value="1"/>
</dbReference>
<dbReference type="Gene3D" id="3.10.105.10">
    <property type="entry name" value="Dipeptide-binding Protein, Domain 3"/>
    <property type="match status" value="1"/>
</dbReference>
<dbReference type="Proteomes" id="UP001470809">
    <property type="component" value="Chromosome"/>
</dbReference>
<keyword evidence="6" id="KW-1185">Reference proteome</keyword>
<dbReference type="Pfam" id="PF00496">
    <property type="entry name" value="SBP_bac_5"/>
    <property type="match status" value="1"/>
</dbReference>
<proteinExistence type="inferred from homology"/>
<evidence type="ECO:0000256" key="3">
    <source>
        <dbReference type="SAM" id="SignalP"/>
    </source>
</evidence>
<dbReference type="SUPFAM" id="SSF53850">
    <property type="entry name" value="Periplasmic binding protein-like II"/>
    <property type="match status" value="1"/>
</dbReference>
<dbReference type="InterPro" id="IPR039424">
    <property type="entry name" value="SBP_5"/>
</dbReference>
<evidence type="ECO:0000256" key="1">
    <source>
        <dbReference type="ARBA" id="ARBA00004418"/>
    </source>
</evidence>
<evidence type="ECO:0000259" key="4">
    <source>
        <dbReference type="Pfam" id="PF00496"/>
    </source>
</evidence>
<dbReference type="InterPro" id="IPR000914">
    <property type="entry name" value="SBP_5_dom"/>
</dbReference>
<dbReference type="PANTHER" id="PTHR30290:SF62">
    <property type="entry name" value="OLIGOPEPTIDE ABC TRANSPORTER, PERIPLASMIC OLIGOPEPTIDE-BINDING PROTEIN"/>
    <property type="match status" value="1"/>
</dbReference>
<sequence>MNMVKSTKRYLVSSVAALGLCALGALPAFAEDYAQAPFFDAAVESGDLPPVDERLPANPLVLETLGSIGEYGGTMRRAILGGGDQHNIVRTIAHENLVRWSADWTEVKPNIAESWEVSEDATTFTFTLREGMRWSDGAPFTADDVMFWYEIFSDERLTPSKHPIYVGPEGPVAVTKVDDTTVEFKFGSPNGLFINNMAYGFGYYPVNYPKHYLSQFHIDHNPDGIQALIDAEPAAAGWVSLFNLKAGPMHTPAFWQNPDRPTLHPWKLQNAYGASDRVVAERNPYFWKVDADGNQLPYFDAITWDQVEDPETILLKAFNGEIDYMNRHLGRPANRAVLTDNMERGQYGFFDTNDLPSNGAILMLNLNNPDPVKNAIVNDLNFRIGLSHAVNRQEIIDLIYFGSGRAAQTAPQPVSPLYDEEMATQFTEYNPDLAAEYLDKAGLTEMDADGYRLDPNGERFTLVFLTADVFGAQFPDVLELVASYARDVGIDIQIRVSDRARLQEIAASAEHDAYIWNCAGGQSDAYTSPECYLPFGTAVYWAPEWAKWGVDPSTGIEPPQHIKDLFVAYDEVKAAATPEQRQAEMEELLEMSKALLLTVGLVQSDPAFGVARNNVRNHPNPLPISGQLWYPSPYVSQMYYEGGKSLP</sequence>
<feature type="chain" id="PRO_5042819080" evidence="3">
    <location>
        <begin position="31"/>
        <end position="647"/>
    </location>
</feature>
<evidence type="ECO:0000313" key="6">
    <source>
        <dbReference type="Proteomes" id="UP001470809"/>
    </source>
</evidence>
<accession>A0AAN0MEY3</accession>
<dbReference type="CDD" id="cd08500">
    <property type="entry name" value="PBP2_NikA_DppA_OppA_like_4"/>
    <property type="match status" value="1"/>
</dbReference>
<organism evidence="5 6">
    <name type="scientific">Yoonia rhodophyticola</name>
    <dbReference type="NCBI Taxonomy" id="3137370"/>
    <lineage>
        <taxon>Bacteria</taxon>
        <taxon>Pseudomonadati</taxon>
        <taxon>Pseudomonadota</taxon>
        <taxon>Alphaproteobacteria</taxon>
        <taxon>Rhodobacterales</taxon>
        <taxon>Paracoccaceae</taxon>
        <taxon>Yoonia</taxon>
    </lineage>
</organism>
<comment type="subcellular location">
    <subcellularLocation>
        <location evidence="1">Periplasm</location>
    </subcellularLocation>
</comment>
<dbReference type="EMBL" id="CP151767">
    <property type="protein sequence ID" value="WZU68528.1"/>
    <property type="molecule type" value="Genomic_DNA"/>
</dbReference>
<dbReference type="AlphaFoldDB" id="A0AAN0MEY3"/>
<keyword evidence="3" id="KW-0732">Signal</keyword>
<feature type="domain" description="Solute-binding protein family 5" evidence="4">
    <location>
        <begin position="106"/>
        <end position="529"/>
    </location>
</feature>